<feature type="chain" id="PRO_5017293993" description="Ig-like domain-containing protein" evidence="6">
    <location>
        <begin position="20"/>
        <end position="274"/>
    </location>
</feature>
<dbReference type="InterPro" id="IPR003599">
    <property type="entry name" value="Ig_sub"/>
</dbReference>
<dbReference type="Pfam" id="PF07686">
    <property type="entry name" value="V-set"/>
    <property type="match status" value="1"/>
</dbReference>
<dbReference type="STRING" id="409849.ENSPMGP00000029312"/>
<dbReference type="Pfam" id="PF08205">
    <property type="entry name" value="C2-set_2"/>
    <property type="match status" value="1"/>
</dbReference>
<dbReference type="SUPFAM" id="SSF48726">
    <property type="entry name" value="Immunoglobulin"/>
    <property type="match status" value="2"/>
</dbReference>
<organism evidence="8 9">
    <name type="scientific">Periophthalmus magnuspinnatus</name>
    <dbReference type="NCBI Taxonomy" id="409849"/>
    <lineage>
        <taxon>Eukaryota</taxon>
        <taxon>Metazoa</taxon>
        <taxon>Chordata</taxon>
        <taxon>Craniata</taxon>
        <taxon>Vertebrata</taxon>
        <taxon>Euteleostomi</taxon>
        <taxon>Actinopterygii</taxon>
        <taxon>Neopterygii</taxon>
        <taxon>Teleostei</taxon>
        <taxon>Neoteleostei</taxon>
        <taxon>Acanthomorphata</taxon>
        <taxon>Gobiaria</taxon>
        <taxon>Gobiiformes</taxon>
        <taxon>Gobioidei</taxon>
        <taxon>Gobiidae</taxon>
        <taxon>Oxudercinae</taxon>
        <taxon>Periophthalmus</taxon>
    </lineage>
</organism>
<dbReference type="InterPro" id="IPR013783">
    <property type="entry name" value="Ig-like_fold"/>
</dbReference>
<feature type="domain" description="Ig-like" evidence="7">
    <location>
        <begin position="145"/>
        <end position="238"/>
    </location>
</feature>
<dbReference type="InterPro" id="IPR036179">
    <property type="entry name" value="Ig-like_dom_sf"/>
</dbReference>
<comment type="subcellular location">
    <subcellularLocation>
        <location evidence="1">Membrane</location>
        <topology evidence="1">Single-pass membrane protein</topology>
    </subcellularLocation>
</comment>
<dbReference type="SMART" id="SM00409">
    <property type="entry name" value="IG"/>
    <property type="match status" value="2"/>
</dbReference>
<dbReference type="InterPro" id="IPR013106">
    <property type="entry name" value="Ig_V-set"/>
</dbReference>
<evidence type="ECO:0000256" key="4">
    <source>
        <dbReference type="ARBA" id="ARBA00023136"/>
    </source>
</evidence>
<evidence type="ECO:0000256" key="1">
    <source>
        <dbReference type="ARBA" id="ARBA00004167"/>
    </source>
</evidence>
<protein>
    <recommendedName>
        <fullName evidence="7">Ig-like domain-containing protein</fullName>
    </recommendedName>
</protein>
<keyword evidence="6" id="KW-0732">Signal</keyword>
<feature type="signal peptide" evidence="6">
    <location>
        <begin position="1"/>
        <end position="19"/>
    </location>
</feature>
<dbReference type="PANTHER" id="PTHR46484">
    <property type="entry name" value="SI:CH211-171H4.5-RELATED"/>
    <property type="match status" value="1"/>
</dbReference>
<name>A0A3B4BLB4_9GOBI</name>
<keyword evidence="2" id="KW-0812">Transmembrane</keyword>
<keyword evidence="3" id="KW-1133">Transmembrane helix</keyword>
<dbReference type="InterPro" id="IPR007110">
    <property type="entry name" value="Ig-like_dom"/>
</dbReference>
<reference evidence="8" key="1">
    <citation type="submission" date="2025-08" db="UniProtKB">
        <authorList>
            <consortium name="Ensembl"/>
        </authorList>
    </citation>
    <scope>IDENTIFICATION</scope>
</reference>
<evidence type="ECO:0000259" key="7">
    <source>
        <dbReference type="PROSITE" id="PS50835"/>
    </source>
</evidence>
<dbReference type="AlphaFoldDB" id="A0A3B4BLB4"/>
<sequence length="274" mass="30444">MTICLALIFTGNMMSRGWSFSAPSSVSGMAGSCVTVPCTFTYSQSQPADLKVIWYLYGSKGYTPVYGPSQEVVSKYSTRTSLIGSVNDGNCTLKIDRLEMSHSQDRVYLWVDKNPITSYHTMGHSFYDKTTQIISITVNCFIPGPLYPLSITSVTEEFLEGVLTKVTCTASYTCAQNKPILTWNYDNMEATSRTSSSGKAQWKTISTLNFISAAKDHGESLTCYAHFTGGQGQNASISLRVKSKLQQPIMIPPILHIIIRIRSLFRCYHYIPQP</sequence>
<accession>A0A3B4BLB4</accession>
<reference evidence="8" key="2">
    <citation type="submission" date="2025-09" db="UniProtKB">
        <authorList>
            <consortium name="Ensembl"/>
        </authorList>
    </citation>
    <scope>IDENTIFICATION</scope>
</reference>
<evidence type="ECO:0000313" key="9">
    <source>
        <dbReference type="Proteomes" id="UP000261520"/>
    </source>
</evidence>
<keyword evidence="4" id="KW-0472">Membrane</keyword>
<proteinExistence type="predicted"/>
<evidence type="ECO:0000256" key="3">
    <source>
        <dbReference type="ARBA" id="ARBA00022989"/>
    </source>
</evidence>
<dbReference type="Proteomes" id="UP000261520">
    <property type="component" value="Unplaced"/>
</dbReference>
<keyword evidence="5" id="KW-1015">Disulfide bond</keyword>
<dbReference type="Ensembl" id="ENSPMGT00000031197.1">
    <property type="protein sequence ID" value="ENSPMGP00000029312.1"/>
    <property type="gene ID" value="ENSPMGG00000023580.1"/>
</dbReference>
<dbReference type="PROSITE" id="PS50835">
    <property type="entry name" value="IG_LIKE"/>
    <property type="match status" value="1"/>
</dbReference>
<evidence type="ECO:0000256" key="5">
    <source>
        <dbReference type="ARBA" id="ARBA00023157"/>
    </source>
</evidence>
<evidence type="ECO:0000313" key="8">
    <source>
        <dbReference type="Ensembl" id="ENSPMGP00000029312.1"/>
    </source>
</evidence>
<evidence type="ECO:0000256" key="2">
    <source>
        <dbReference type="ARBA" id="ARBA00022692"/>
    </source>
</evidence>
<keyword evidence="9" id="KW-1185">Reference proteome</keyword>
<dbReference type="InterPro" id="IPR013162">
    <property type="entry name" value="CD80_C2-set"/>
</dbReference>
<dbReference type="GO" id="GO:0016020">
    <property type="term" value="C:membrane"/>
    <property type="evidence" value="ECO:0007669"/>
    <property type="project" value="UniProtKB-SubCell"/>
</dbReference>
<dbReference type="Gene3D" id="2.60.40.10">
    <property type="entry name" value="Immunoglobulins"/>
    <property type="match status" value="2"/>
</dbReference>
<evidence type="ECO:0000256" key="6">
    <source>
        <dbReference type="SAM" id="SignalP"/>
    </source>
</evidence>
<dbReference type="PANTHER" id="PTHR46484:SF1">
    <property type="entry name" value="SCHWANN CELL MYELIN PROTEIN-RELATED"/>
    <property type="match status" value="1"/>
</dbReference>